<evidence type="ECO:0000256" key="1">
    <source>
        <dbReference type="SAM" id="Phobius"/>
    </source>
</evidence>
<organism evidence="3 4">
    <name type="scientific">Xylanibacter caecicola</name>
    <dbReference type="NCBI Taxonomy" id="2736294"/>
    <lineage>
        <taxon>Bacteria</taxon>
        <taxon>Pseudomonadati</taxon>
        <taxon>Bacteroidota</taxon>
        <taxon>Bacteroidia</taxon>
        <taxon>Bacteroidales</taxon>
        <taxon>Prevotellaceae</taxon>
        <taxon>Xylanibacter</taxon>
    </lineage>
</organism>
<proteinExistence type="predicted"/>
<keyword evidence="1" id="KW-0812">Transmembrane</keyword>
<sequence length="135" mass="15927">MNIRLLPLLSVSLLVVCCASHRTVTTVPVETVRRDTVHMYSHRYDSVYLYNNVSTVHNGDTLLVRDTRVEYRYRLLRDTVRLVRRDSVPYEVRVTEYRDVPRRRGIADYAVYTVLGAVVLMFVWRWAGKFVGYNR</sequence>
<gene>
    <name evidence="3" type="ORF">HPS54_08430</name>
</gene>
<feature type="transmembrane region" description="Helical" evidence="1">
    <location>
        <begin position="109"/>
        <end position="127"/>
    </location>
</feature>
<keyword evidence="1" id="KW-0472">Membrane</keyword>
<evidence type="ECO:0000313" key="4">
    <source>
        <dbReference type="Proteomes" id="UP000820977"/>
    </source>
</evidence>
<feature type="signal peptide" evidence="2">
    <location>
        <begin position="1"/>
        <end position="22"/>
    </location>
</feature>
<protein>
    <recommendedName>
        <fullName evidence="5">DUF3592 domain-containing protein</fullName>
    </recommendedName>
</protein>
<keyword evidence="1" id="KW-1133">Transmembrane helix</keyword>
<evidence type="ECO:0008006" key="5">
    <source>
        <dbReference type="Google" id="ProtNLM"/>
    </source>
</evidence>
<keyword evidence="2" id="KW-0732">Signal</keyword>
<keyword evidence="4" id="KW-1185">Reference proteome</keyword>
<dbReference type="EMBL" id="JABKKJ010000013">
    <property type="protein sequence ID" value="NPE25536.1"/>
    <property type="molecule type" value="Genomic_DNA"/>
</dbReference>
<feature type="chain" id="PRO_5046796867" description="DUF3592 domain-containing protein" evidence="2">
    <location>
        <begin position="23"/>
        <end position="135"/>
    </location>
</feature>
<dbReference type="Proteomes" id="UP000820977">
    <property type="component" value="Unassembled WGS sequence"/>
</dbReference>
<evidence type="ECO:0000256" key="2">
    <source>
        <dbReference type="SAM" id="SignalP"/>
    </source>
</evidence>
<evidence type="ECO:0000313" key="3">
    <source>
        <dbReference type="EMBL" id="NPE25536.1"/>
    </source>
</evidence>
<dbReference type="RefSeq" id="WP_172345003.1">
    <property type="nucleotide sequence ID" value="NZ_CASYYZ010000078.1"/>
</dbReference>
<accession>A0ABX2B2N4</accession>
<reference evidence="3 4" key="1">
    <citation type="submission" date="2020-05" db="EMBL/GenBank/DDBJ databases">
        <title>Distinct polysaccharide utilization as determinants for interspecies competition between intestinal Prevotella spp.</title>
        <authorList>
            <person name="Galvez E.J.C."/>
            <person name="Iljazovic A."/>
            <person name="Strowig T."/>
        </authorList>
    </citation>
    <scope>NUCLEOTIDE SEQUENCE [LARGE SCALE GENOMIC DNA]</scope>
    <source>
        <strain evidence="3 4">PCHR</strain>
    </source>
</reference>
<name>A0ABX2B2N4_9BACT</name>
<comment type="caution">
    <text evidence="3">The sequence shown here is derived from an EMBL/GenBank/DDBJ whole genome shotgun (WGS) entry which is preliminary data.</text>
</comment>